<name>A0ABP8LRF1_9BACT</name>
<sequence>MISMVTETEYALALDAAKFRSTNSVWNELMLNDPWSVGYVTTLIELKPFSEKEEWEAFYYRSGEEREVIISRWDEATQAALQDTLLIKRDRNYVRGLNWNLKNLNTQFGRTRDRLHEKGEILYSHVKGNGYGLTVDECVECVRFRVICETWNGVIIRERNTVKTLQALYPQVEFRKVEGVIDHSYAVDYEAYEGGMLRYALQVKPRSYTGNATYLLNARQANSRKNQLYKARFGAPVYDIISDYKGNILNTEVLKNL</sequence>
<organism evidence="1 2">
    <name type="scientific">Pontibacter saemangeumensis</name>
    <dbReference type="NCBI Taxonomy" id="1084525"/>
    <lineage>
        <taxon>Bacteria</taxon>
        <taxon>Pseudomonadati</taxon>
        <taxon>Bacteroidota</taxon>
        <taxon>Cytophagia</taxon>
        <taxon>Cytophagales</taxon>
        <taxon>Hymenobacteraceae</taxon>
        <taxon>Pontibacter</taxon>
    </lineage>
</organism>
<dbReference type="RefSeq" id="WP_345159571.1">
    <property type="nucleotide sequence ID" value="NZ_BAABHC010000014.1"/>
</dbReference>
<evidence type="ECO:0000313" key="2">
    <source>
        <dbReference type="Proteomes" id="UP001500552"/>
    </source>
</evidence>
<dbReference type="Proteomes" id="UP001500552">
    <property type="component" value="Unassembled WGS sequence"/>
</dbReference>
<evidence type="ECO:0000313" key="1">
    <source>
        <dbReference type="EMBL" id="GAA4434519.1"/>
    </source>
</evidence>
<keyword evidence="2" id="KW-1185">Reference proteome</keyword>
<dbReference type="EMBL" id="BAABHC010000014">
    <property type="protein sequence ID" value="GAA4434519.1"/>
    <property type="molecule type" value="Genomic_DNA"/>
</dbReference>
<protein>
    <submittedName>
        <fullName evidence="1">Uncharacterized protein</fullName>
    </submittedName>
</protein>
<comment type="caution">
    <text evidence="1">The sequence shown here is derived from an EMBL/GenBank/DDBJ whole genome shotgun (WGS) entry which is preliminary data.</text>
</comment>
<proteinExistence type="predicted"/>
<accession>A0ABP8LRF1</accession>
<gene>
    <name evidence="1" type="ORF">GCM10023188_25540</name>
</gene>
<reference evidence="2" key="1">
    <citation type="journal article" date="2019" name="Int. J. Syst. Evol. Microbiol.">
        <title>The Global Catalogue of Microorganisms (GCM) 10K type strain sequencing project: providing services to taxonomists for standard genome sequencing and annotation.</title>
        <authorList>
            <consortium name="The Broad Institute Genomics Platform"/>
            <consortium name="The Broad Institute Genome Sequencing Center for Infectious Disease"/>
            <person name="Wu L."/>
            <person name="Ma J."/>
        </authorList>
    </citation>
    <scope>NUCLEOTIDE SEQUENCE [LARGE SCALE GENOMIC DNA]</scope>
    <source>
        <strain evidence="2">JCM 17926</strain>
    </source>
</reference>